<keyword evidence="3" id="KW-1185">Reference proteome</keyword>
<proteinExistence type="predicted"/>
<dbReference type="CDD" id="cd06222">
    <property type="entry name" value="RNase_H_like"/>
    <property type="match status" value="1"/>
</dbReference>
<evidence type="ECO:0000259" key="1">
    <source>
        <dbReference type="Pfam" id="PF13456"/>
    </source>
</evidence>
<organism evidence="2 3">
    <name type="scientific">Cuscuta epithymum</name>
    <dbReference type="NCBI Taxonomy" id="186058"/>
    <lineage>
        <taxon>Eukaryota</taxon>
        <taxon>Viridiplantae</taxon>
        <taxon>Streptophyta</taxon>
        <taxon>Embryophyta</taxon>
        <taxon>Tracheophyta</taxon>
        <taxon>Spermatophyta</taxon>
        <taxon>Magnoliopsida</taxon>
        <taxon>eudicotyledons</taxon>
        <taxon>Gunneridae</taxon>
        <taxon>Pentapetalae</taxon>
        <taxon>asterids</taxon>
        <taxon>lamiids</taxon>
        <taxon>Solanales</taxon>
        <taxon>Convolvulaceae</taxon>
        <taxon>Cuscuteae</taxon>
        <taxon>Cuscuta</taxon>
        <taxon>Cuscuta subgen. Cuscuta</taxon>
    </lineage>
</organism>
<dbReference type="Gene3D" id="3.30.420.10">
    <property type="entry name" value="Ribonuclease H-like superfamily/Ribonuclease H"/>
    <property type="match status" value="1"/>
</dbReference>
<dbReference type="SUPFAM" id="SSF53098">
    <property type="entry name" value="Ribonuclease H-like"/>
    <property type="match status" value="1"/>
</dbReference>
<dbReference type="Proteomes" id="UP001152523">
    <property type="component" value="Unassembled WGS sequence"/>
</dbReference>
<feature type="domain" description="RNase H type-1" evidence="1">
    <location>
        <begin position="7"/>
        <end position="106"/>
    </location>
</feature>
<accession>A0AAV0EMB9</accession>
<protein>
    <recommendedName>
        <fullName evidence="1">RNase H type-1 domain-containing protein</fullName>
    </recommendedName>
</protein>
<gene>
    <name evidence="2" type="ORF">CEPIT_LOCUS26350</name>
</gene>
<dbReference type="InterPro" id="IPR044730">
    <property type="entry name" value="RNase_H-like_dom_plant"/>
</dbReference>
<comment type="caution">
    <text evidence="2">The sequence shown here is derived from an EMBL/GenBank/DDBJ whole genome shotgun (WGS) entry which is preliminary data.</text>
</comment>
<evidence type="ECO:0000313" key="3">
    <source>
        <dbReference type="Proteomes" id="UP001152523"/>
    </source>
</evidence>
<dbReference type="GO" id="GO:0004523">
    <property type="term" value="F:RNA-DNA hybrid ribonuclease activity"/>
    <property type="evidence" value="ECO:0007669"/>
    <property type="project" value="InterPro"/>
</dbReference>
<dbReference type="InterPro" id="IPR036397">
    <property type="entry name" value="RNaseH_sf"/>
</dbReference>
<dbReference type="EMBL" id="CAMAPF010000935">
    <property type="protein sequence ID" value="CAH9124925.1"/>
    <property type="molecule type" value="Genomic_DNA"/>
</dbReference>
<dbReference type="InterPro" id="IPR002156">
    <property type="entry name" value="RNaseH_domain"/>
</dbReference>
<evidence type="ECO:0000313" key="2">
    <source>
        <dbReference type="EMBL" id="CAH9124925.1"/>
    </source>
</evidence>
<name>A0AAV0EMB9_9ASTE</name>
<dbReference type="InterPro" id="IPR012337">
    <property type="entry name" value="RNaseH-like_sf"/>
</dbReference>
<reference evidence="2" key="1">
    <citation type="submission" date="2022-07" db="EMBL/GenBank/DDBJ databases">
        <authorList>
            <person name="Macas J."/>
            <person name="Novak P."/>
            <person name="Neumann P."/>
        </authorList>
    </citation>
    <scope>NUCLEOTIDE SEQUENCE</scope>
</reference>
<sequence>MNSKEPGRFILCGDAINRVGECLPCEAEALAIREALSWIKTAGWSNVDVESDALQLTRAIQSKGNKSAFGIIVDDINEISASITGIEFSHVKRSANRAAHDLAKAAGSMSGRCVWIDVPLIVLFPP</sequence>
<dbReference type="GO" id="GO:0003676">
    <property type="term" value="F:nucleic acid binding"/>
    <property type="evidence" value="ECO:0007669"/>
    <property type="project" value="InterPro"/>
</dbReference>
<dbReference type="AlphaFoldDB" id="A0AAV0EMB9"/>
<dbReference type="PANTHER" id="PTHR47074">
    <property type="entry name" value="BNAC02G40300D PROTEIN"/>
    <property type="match status" value="1"/>
</dbReference>
<dbReference type="PANTHER" id="PTHR47074:SF11">
    <property type="entry name" value="REVERSE TRANSCRIPTASE-LIKE PROTEIN"/>
    <property type="match status" value="1"/>
</dbReference>
<dbReference type="Pfam" id="PF13456">
    <property type="entry name" value="RVT_3"/>
    <property type="match status" value="1"/>
</dbReference>
<dbReference type="InterPro" id="IPR052929">
    <property type="entry name" value="RNase_H-like_EbsB-rel"/>
</dbReference>